<dbReference type="InterPro" id="IPR036680">
    <property type="entry name" value="SPOR-like_sf"/>
</dbReference>
<feature type="domain" description="SPOR" evidence="3">
    <location>
        <begin position="194"/>
        <end position="274"/>
    </location>
</feature>
<evidence type="ECO:0000313" key="5">
    <source>
        <dbReference type="Proteomes" id="UP000064967"/>
    </source>
</evidence>
<sequence>MMEQSTVRNLEQIQEDDGEGRTPRGVTILLVALGGACVVFAGLALGGRHSAPSSQKSDPLGELVNQQAKIGQTAAPKATDLNAKDVTFPGILSDDSAPTTALAAVKGAPGAKPSASAGSATTGGDAAIALNVRNGLAEGAGSPPPATDRLPVVPLPAQHLLEASPVVTRPRDSLTRAANDAAQISAAAEPAAPPGREGGYQLQVSSFRSQSEAEQFAVQLRARSHKAYVVEAHVPGRGTWYRVRIGPFATQHAASSYRSGFEGREHVVPFIVPPSK</sequence>
<gene>
    <name evidence="4" type="ORF">AKJ09_08442</name>
</gene>
<evidence type="ECO:0000256" key="2">
    <source>
        <dbReference type="SAM" id="Phobius"/>
    </source>
</evidence>
<dbReference type="OrthoDB" id="7063246at2"/>
<dbReference type="SUPFAM" id="SSF110997">
    <property type="entry name" value="Sporulation related repeat"/>
    <property type="match status" value="1"/>
</dbReference>
<dbReference type="AlphaFoldDB" id="A0A0K1Q7T3"/>
<keyword evidence="2" id="KW-0472">Membrane</keyword>
<dbReference type="EMBL" id="CP012333">
    <property type="protein sequence ID" value="AKV01779.1"/>
    <property type="molecule type" value="Genomic_DNA"/>
</dbReference>
<proteinExistence type="predicted"/>
<dbReference type="Pfam" id="PF05036">
    <property type="entry name" value="SPOR"/>
    <property type="match status" value="1"/>
</dbReference>
<keyword evidence="2" id="KW-0812">Transmembrane</keyword>
<dbReference type="GO" id="GO:0042834">
    <property type="term" value="F:peptidoglycan binding"/>
    <property type="evidence" value="ECO:0007669"/>
    <property type="project" value="InterPro"/>
</dbReference>
<feature type="compositionally biased region" description="Polar residues" evidence="1">
    <location>
        <begin position="1"/>
        <end position="12"/>
    </location>
</feature>
<organism evidence="4 5">
    <name type="scientific">Labilithrix luteola</name>
    <dbReference type="NCBI Taxonomy" id="1391654"/>
    <lineage>
        <taxon>Bacteria</taxon>
        <taxon>Pseudomonadati</taxon>
        <taxon>Myxococcota</taxon>
        <taxon>Polyangia</taxon>
        <taxon>Polyangiales</taxon>
        <taxon>Labilitrichaceae</taxon>
        <taxon>Labilithrix</taxon>
    </lineage>
</organism>
<protein>
    <submittedName>
        <fullName evidence="4">Adventurous gliding motility protein I</fullName>
    </submittedName>
</protein>
<feature type="region of interest" description="Disordered" evidence="1">
    <location>
        <begin position="173"/>
        <end position="200"/>
    </location>
</feature>
<dbReference type="Gene3D" id="3.30.70.1070">
    <property type="entry name" value="Sporulation related repeat"/>
    <property type="match status" value="1"/>
</dbReference>
<feature type="transmembrane region" description="Helical" evidence="2">
    <location>
        <begin position="26"/>
        <end position="46"/>
    </location>
</feature>
<dbReference type="PROSITE" id="PS51724">
    <property type="entry name" value="SPOR"/>
    <property type="match status" value="1"/>
</dbReference>
<feature type="compositionally biased region" description="Low complexity" evidence="1">
    <location>
        <begin position="177"/>
        <end position="190"/>
    </location>
</feature>
<keyword evidence="2" id="KW-1133">Transmembrane helix</keyword>
<keyword evidence="5" id="KW-1185">Reference proteome</keyword>
<feature type="region of interest" description="Disordered" evidence="1">
    <location>
        <begin position="1"/>
        <end position="21"/>
    </location>
</feature>
<accession>A0A0K1Q7T3</accession>
<evidence type="ECO:0000259" key="3">
    <source>
        <dbReference type="PROSITE" id="PS51724"/>
    </source>
</evidence>
<dbReference type="KEGG" id="llu:AKJ09_08442"/>
<evidence type="ECO:0000313" key="4">
    <source>
        <dbReference type="EMBL" id="AKV01779.1"/>
    </source>
</evidence>
<dbReference type="Proteomes" id="UP000064967">
    <property type="component" value="Chromosome"/>
</dbReference>
<dbReference type="RefSeq" id="WP_146652808.1">
    <property type="nucleotide sequence ID" value="NZ_CP012333.1"/>
</dbReference>
<evidence type="ECO:0000256" key="1">
    <source>
        <dbReference type="SAM" id="MobiDB-lite"/>
    </source>
</evidence>
<dbReference type="InterPro" id="IPR007730">
    <property type="entry name" value="SPOR-like_dom"/>
</dbReference>
<dbReference type="STRING" id="1391654.AKJ09_08442"/>
<name>A0A0K1Q7T3_9BACT</name>
<reference evidence="4 5" key="1">
    <citation type="submission" date="2015-08" db="EMBL/GenBank/DDBJ databases">
        <authorList>
            <person name="Babu N.S."/>
            <person name="Beckwith C.J."/>
            <person name="Beseler K.G."/>
            <person name="Brison A."/>
            <person name="Carone J.V."/>
            <person name="Caskin T.P."/>
            <person name="Diamond M."/>
            <person name="Durham M.E."/>
            <person name="Foxe J.M."/>
            <person name="Go M."/>
            <person name="Henderson B.A."/>
            <person name="Jones I.B."/>
            <person name="McGettigan J.A."/>
            <person name="Micheletti S.J."/>
            <person name="Nasrallah M.E."/>
            <person name="Ortiz D."/>
            <person name="Piller C.R."/>
            <person name="Privatt S.R."/>
            <person name="Schneider S.L."/>
            <person name="Sharp S."/>
            <person name="Smith T.C."/>
            <person name="Stanton J.D."/>
            <person name="Ullery H.E."/>
            <person name="Wilson R.J."/>
            <person name="Serrano M.G."/>
            <person name="Buck G."/>
            <person name="Lee V."/>
            <person name="Wang Y."/>
            <person name="Carvalho R."/>
            <person name="Voegtly L."/>
            <person name="Shi R."/>
            <person name="Duckworth R."/>
            <person name="Johnson A."/>
            <person name="Loviza R."/>
            <person name="Walstead R."/>
            <person name="Shah Z."/>
            <person name="Kiflezghi M."/>
            <person name="Wade K."/>
            <person name="Ball S.L."/>
            <person name="Bradley K.W."/>
            <person name="Asai D.J."/>
            <person name="Bowman C.A."/>
            <person name="Russell D.A."/>
            <person name="Pope W.H."/>
            <person name="Jacobs-Sera D."/>
            <person name="Hendrix R.W."/>
            <person name="Hatfull G.F."/>
        </authorList>
    </citation>
    <scope>NUCLEOTIDE SEQUENCE [LARGE SCALE GENOMIC DNA]</scope>
    <source>
        <strain evidence="4 5">DSM 27648</strain>
    </source>
</reference>